<dbReference type="GO" id="GO:0016887">
    <property type="term" value="F:ATP hydrolysis activity"/>
    <property type="evidence" value="ECO:0007669"/>
    <property type="project" value="RHEA"/>
</dbReference>
<evidence type="ECO:0000256" key="19">
    <source>
        <dbReference type="RuleBase" id="RU365012"/>
    </source>
</evidence>
<evidence type="ECO:0000256" key="14">
    <source>
        <dbReference type="ARBA" id="ARBA00023306"/>
    </source>
</evidence>
<dbReference type="SUPFAM" id="SSF52540">
    <property type="entry name" value="P-loop containing nucleoside triphosphate hydrolases"/>
    <property type="match status" value="1"/>
</dbReference>
<evidence type="ECO:0000256" key="9">
    <source>
        <dbReference type="ARBA" id="ARBA00022806"/>
    </source>
</evidence>
<feature type="domain" description="MCM C-terminal AAA(+) ATPase" evidence="20">
    <location>
        <begin position="332"/>
        <end position="537"/>
    </location>
</feature>
<dbReference type="GO" id="GO:0003697">
    <property type="term" value="F:single-stranded DNA binding"/>
    <property type="evidence" value="ECO:0007669"/>
    <property type="project" value="TreeGrafter"/>
</dbReference>
<dbReference type="PANTHER" id="PTHR11630:SF26">
    <property type="entry name" value="DNA REPLICATION LICENSING FACTOR MCM7"/>
    <property type="match status" value="1"/>
</dbReference>
<keyword evidence="14 19" id="KW-0131">Cell cycle</keyword>
<dbReference type="InterPro" id="IPR003593">
    <property type="entry name" value="AAA+_ATPase"/>
</dbReference>
<dbReference type="InterPro" id="IPR018525">
    <property type="entry name" value="MCM_CS"/>
</dbReference>
<dbReference type="Gene3D" id="3.40.50.300">
    <property type="entry name" value="P-loop containing nucleotide triphosphate hydrolases"/>
    <property type="match status" value="1"/>
</dbReference>
<dbReference type="OrthoDB" id="3207464at2759"/>
<evidence type="ECO:0000256" key="18">
    <source>
        <dbReference type="RuleBase" id="RU004070"/>
    </source>
</evidence>
<dbReference type="OMA" id="AQHVTYV"/>
<keyword evidence="6 19" id="KW-0235">DNA replication</keyword>
<dbReference type="PANTHER" id="PTHR11630">
    <property type="entry name" value="DNA REPLICATION LICENSING FACTOR MCM FAMILY MEMBER"/>
    <property type="match status" value="1"/>
</dbReference>
<dbReference type="GO" id="GO:0042555">
    <property type="term" value="C:MCM complex"/>
    <property type="evidence" value="ECO:0007669"/>
    <property type="project" value="InterPro"/>
</dbReference>
<evidence type="ECO:0000313" key="22">
    <source>
        <dbReference type="Proteomes" id="UP000233080"/>
    </source>
</evidence>
<dbReference type="InterPro" id="IPR027925">
    <property type="entry name" value="MCM_N"/>
</dbReference>
<evidence type="ECO:0000256" key="4">
    <source>
        <dbReference type="ARBA" id="ARBA00012551"/>
    </source>
</evidence>
<dbReference type="InterPro" id="IPR027417">
    <property type="entry name" value="P-loop_NTPase"/>
</dbReference>
<dbReference type="InterPro" id="IPR031327">
    <property type="entry name" value="MCM"/>
</dbReference>
<dbReference type="InterPro" id="IPR001208">
    <property type="entry name" value="MCM_dom"/>
</dbReference>
<evidence type="ECO:0000256" key="15">
    <source>
        <dbReference type="ARBA" id="ARBA00048432"/>
    </source>
</evidence>
<dbReference type="Ensembl" id="ENSCANT00000007143.1">
    <property type="protein sequence ID" value="ENSCANP00000001707.1"/>
    <property type="gene ID" value="ENSCANG00000006449.1"/>
</dbReference>
<evidence type="ECO:0000256" key="13">
    <source>
        <dbReference type="ARBA" id="ARBA00023242"/>
    </source>
</evidence>
<dbReference type="GO" id="GO:0006271">
    <property type="term" value="P:DNA strand elongation involved in DNA replication"/>
    <property type="evidence" value="ECO:0007669"/>
    <property type="project" value="TreeGrafter"/>
</dbReference>
<evidence type="ECO:0000256" key="6">
    <source>
        <dbReference type="ARBA" id="ARBA00022705"/>
    </source>
</evidence>
<comment type="similarity">
    <text evidence="3 18">Belongs to the MCM family.</text>
</comment>
<dbReference type="Gene3D" id="2.40.50.140">
    <property type="entry name" value="Nucleic acid-binding proteins"/>
    <property type="match status" value="1"/>
</dbReference>
<comment type="function">
    <text evidence="19">Acts as component of the MCM2-7 complex (MCM complex) which is the replicative helicase essential for 'once per cell cycle' DNA replication initiation and elongation in eukaryotic cells. The active ATPase sites in the MCM2-7 ring are formed through the interaction surfaces of two neighboring subunits such that a critical structure of a conserved arginine finger motif is provided in trans relative to the ATP-binding site of the Walker A box of the adjacent subunit. The six ATPase active sites, however, are likely to contribute differentially to the complex helicase activity.</text>
</comment>
<dbReference type="EC" id="3.6.4.12" evidence="4 19"/>
<protein>
    <recommendedName>
        <fullName evidence="17 19">DNA replication licensing factor MCM7</fullName>
        <ecNumber evidence="4 19">3.6.4.12</ecNumber>
    </recommendedName>
</protein>
<comment type="catalytic activity">
    <reaction evidence="15">
        <text>ATP + H2O = ADP + phosphate + H(+)</text>
        <dbReference type="Rhea" id="RHEA:13065"/>
        <dbReference type="ChEBI" id="CHEBI:15377"/>
        <dbReference type="ChEBI" id="CHEBI:15378"/>
        <dbReference type="ChEBI" id="CHEBI:30616"/>
        <dbReference type="ChEBI" id="CHEBI:43474"/>
        <dbReference type="ChEBI" id="CHEBI:456216"/>
        <dbReference type="EC" id="3.6.4.12"/>
    </reaction>
    <physiologicalReaction direction="left-to-right" evidence="15">
        <dbReference type="Rhea" id="RHEA:13066"/>
    </physiologicalReaction>
</comment>
<keyword evidence="7 18" id="KW-0547">Nucleotide-binding</keyword>
<dbReference type="Gene3D" id="2.20.28.10">
    <property type="match status" value="1"/>
</dbReference>
<keyword evidence="9 19" id="KW-0347">Helicase</keyword>
<dbReference type="GO" id="GO:0017116">
    <property type="term" value="F:single-stranded DNA helicase activity"/>
    <property type="evidence" value="ECO:0007669"/>
    <property type="project" value="TreeGrafter"/>
</dbReference>
<dbReference type="Pfam" id="PF17855">
    <property type="entry name" value="MCM_lid"/>
    <property type="match status" value="1"/>
</dbReference>
<keyword evidence="5" id="KW-0158">Chromosome</keyword>
<accession>A0A2K5HBJ0</accession>
<dbReference type="InterPro" id="IPR012340">
    <property type="entry name" value="NA-bd_OB-fold"/>
</dbReference>
<comment type="subunit">
    <text evidence="16">Component of the MCM2-7 complex. The complex forms a toroidal hexameric ring with the proposed subunit order MCM2-MCM6-MCM4-MCM7-MCM3-MCM5. Component of the CMG helicase complex, a hexameric ring of related MCM2-7 subunits stabilized by CDC45 and the tetrameric GINS complex. Interacts with the ATR-ATRIP complex and with RAD17. Interacts with TIPIN. Interacts with MCMBP. Interacts with ANKRD17. Component of the replisome complex composed of at least DONSON, MCM2, MCM7, PCNA and TICRR.</text>
</comment>
<evidence type="ECO:0000256" key="5">
    <source>
        <dbReference type="ARBA" id="ARBA00022454"/>
    </source>
</evidence>
<keyword evidence="11" id="KW-0832">Ubl conjugation</keyword>
<evidence type="ECO:0000313" key="21">
    <source>
        <dbReference type="Ensembl" id="ENSCANP00000001707.1"/>
    </source>
</evidence>
<dbReference type="STRING" id="336983.ENSCANP00000001707"/>
<dbReference type="SMART" id="SM00350">
    <property type="entry name" value="MCM"/>
    <property type="match status" value="1"/>
</dbReference>
<evidence type="ECO:0000256" key="17">
    <source>
        <dbReference type="ARBA" id="ARBA00073503"/>
    </source>
</evidence>
<sequence>MALKDYALEKEKVKKFLQEFYQDDELGKKQFKYGNQLVRLAHREQVALYVDLDDVAEEDPELVDSICENARRYAKLFADSVQELLPQYKEREVVNKDVLDVYIEHRLMMEQRIRDPGTARSPQNQYPAELMRRFELYFQGPSSNKPRVIREVRADSVGKLVTVRGIVTRVSEVKPKMVVATYTCDQCGAETYQPIQSPTFMPLIMCPSQECQTNRSGGRLYLQTRGSKFIKFQEMKMQEHSDQVPVGNIPRSITVLVEGENTRIAQPGDHVSVTGIFLPILRTGFRQVVQGLLSETYLEAHRIVKMNKSEDDESGAGELSREELRQIAEEDFYEKLAASIAPEIYGHEDVKKALLLLLVGGVDQSPRGMKIRGNINICLMGDPGVAKSQLLSYIDRLAPRSQYTTGRGSSGVGLTAAVLRDSVSGELTLEGGALVLADQGVCCIDEFDKMAEADRTAIHEVMEQQTISIAKAGILTTLNARCSILAAANPAYGRYNPRRSLEQNIQLPAALLSRFDLLWLIQDRPDRDNDLRLAQHITYVHQHSRQPPSQFEPLDMKLMRRYIAMCREKQPTVPESLADYITAAYVEMRREAWASKDATYTSARTLLAILRLSTALARLRMVDVVEKEDVNEAIRLMEMSKDSLLGDKGQTARTQRPADVIFATVRELVSGGRSVRFSEAEQRCVSRGFTPAQFQAALDEYEELNVWQVNASRTRITFV</sequence>
<dbReference type="Proteomes" id="UP000233080">
    <property type="component" value="Unassembled WGS sequence"/>
</dbReference>
<dbReference type="GO" id="GO:0005634">
    <property type="term" value="C:nucleus"/>
    <property type="evidence" value="ECO:0007669"/>
    <property type="project" value="UniProtKB-SubCell"/>
</dbReference>
<name>A0A2K5HBJ0_COLAP</name>
<dbReference type="InterPro" id="IPR041562">
    <property type="entry name" value="MCM_lid"/>
</dbReference>
<dbReference type="FunFam" id="3.30.1640.10:FF:000007">
    <property type="entry name" value="DNA replication licensing factor MCM7"/>
    <property type="match status" value="1"/>
</dbReference>
<reference evidence="21" key="1">
    <citation type="submission" date="2025-08" db="UniProtKB">
        <authorList>
            <consortium name="Ensembl"/>
        </authorList>
    </citation>
    <scope>IDENTIFICATION</scope>
</reference>
<dbReference type="PROSITE" id="PS50051">
    <property type="entry name" value="MCM_2"/>
    <property type="match status" value="1"/>
</dbReference>
<dbReference type="GO" id="GO:0005524">
    <property type="term" value="F:ATP binding"/>
    <property type="evidence" value="ECO:0007669"/>
    <property type="project" value="UniProtKB-KW"/>
</dbReference>
<evidence type="ECO:0000256" key="2">
    <source>
        <dbReference type="ARBA" id="ARBA00004286"/>
    </source>
</evidence>
<keyword evidence="10 18" id="KW-0067">ATP-binding</keyword>
<keyword evidence="8 19" id="KW-0378">Hydrolase</keyword>
<dbReference type="FunFam" id="2.20.28.10:FF:000004">
    <property type="entry name" value="DNA replication licensing factor MCM7"/>
    <property type="match status" value="1"/>
</dbReference>
<proteinExistence type="inferred from homology"/>
<dbReference type="InterPro" id="IPR033762">
    <property type="entry name" value="MCM_OB"/>
</dbReference>
<evidence type="ECO:0000256" key="8">
    <source>
        <dbReference type="ARBA" id="ARBA00022801"/>
    </source>
</evidence>
<organism evidence="21 22">
    <name type="scientific">Colobus angolensis palliatus</name>
    <name type="common">Peters' Angolan colobus</name>
    <dbReference type="NCBI Taxonomy" id="336983"/>
    <lineage>
        <taxon>Eukaryota</taxon>
        <taxon>Metazoa</taxon>
        <taxon>Chordata</taxon>
        <taxon>Craniata</taxon>
        <taxon>Vertebrata</taxon>
        <taxon>Euteleostomi</taxon>
        <taxon>Mammalia</taxon>
        <taxon>Eutheria</taxon>
        <taxon>Euarchontoglires</taxon>
        <taxon>Primates</taxon>
        <taxon>Haplorrhini</taxon>
        <taxon>Catarrhini</taxon>
        <taxon>Cercopithecidae</taxon>
        <taxon>Colobinae</taxon>
        <taxon>Colobus</taxon>
    </lineage>
</organism>
<dbReference type="PROSITE" id="PS00847">
    <property type="entry name" value="MCM_1"/>
    <property type="match status" value="1"/>
</dbReference>
<keyword evidence="22" id="KW-1185">Reference proteome</keyword>
<evidence type="ECO:0000256" key="1">
    <source>
        <dbReference type="ARBA" id="ARBA00004123"/>
    </source>
</evidence>
<dbReference type="PRINTS" id="PR01663">
    <property type="entry name" value="MCMPROTEIN7"/>
</dbReference>
<dbReference type="CDD" id="cd17758">
    <property type="entry name" value="MCM7"/>
    <property type="match status" value="1"/>
</dbReference>
<evidence type="ECO:0000256" key="11">
    <source>
        <dbReference type="ARBA" id="ARBA00022843"/>
    </source>
</evidence>
<evidence type="ECO:0000256" key="3">
    <source>
        <dbReference type="ARBA" id="ARBA00008010"/>
    </source>
</evidence>
<dbReference type="Gene3D" id="3.30.1640.10">
    <property type="entry name" value="mini-chromosome maintenance (MCM) complex, chain A, domain 1"/>
    <property type="match status" value="1"/>
</dbReference>
<dbReference type="Pfam" id="PF00493">
    <property type="entry name" value="MCM"/>
    <property type="match status" value="1"/>
</dbReference>
<evidence type="ECO:0000256" key="12">
    <source>
        <dbReference type="ARBA" id="ARBA00023125"/>
    </source>
</evidence>
<dbReference type="Pfam" id="PF14551">
    <property type="entry name" value="MCM_N"/>
    <property type="match status" value="1"/>
</dbReference>
<dbReference type="Pfam" id="PF17207">
    <property type="entry name" value="MCM_OB"/>
    <property type="match status" value="1"/>
</dbReference>
<dbReference type="InterPro" id="IPR008050">
    <property type="entry name" value="MCM7"/>
</dbReference>
<dbReference type="AlphaFoldDB" id="A0A2K5HBJ0"/>
<dbReference type="KEGG" id="cang:105513079"/>
<dbReference type="GO" id="GO:0000727">
    <property type="term" value="P:double-strand break repair via break-induced replication"/>
    <property type="evidence" value="ECO:0007669"/>
    <property type="project" value="TreeGrafter"/>
</dbReference>
<evidence type="ECO:0000256" key="10">
    <source>
        <dbReference type="ARBA" id="ARBA00022840"/>
    </source>
</evidence>
<evidence type="ECO:0000256" key="16">
    <source>
        <dbReference type="ARBA" id="ARBA00065488"/>
    </source>
</evidence>
<dbReference type="Pfam" id="PF24901">
    <property type="entry name" value="WHD_MCM7"/>
    <property type="match status" value="1"/>
</dbReference>
<dbReference type="SUPFAM" id="SSF50249">
    <property type="entry name" value="Nucleic acid-binding proteins"/>
    <property type="match status" value="1"/>
</dbReference>
<dbReference type="PRINTS" id="PR01657">
    <property type="entry name" value="MCMFAMILY"/>
</dbReference>
<dbReference type="FunFam" id="3.40.50.300:FF:000288">
    <property type="entry name" value="DNA replication licensing factor MCM7"/>
    <property type="match status" value="1"/>
</dbReference>
<evidence type="ECO:0000256" key="7">
    <source>
        <dbReference type="ARBA" id="ARBA00022741"/>
    </source>
</evidence>
<reference evidence="21" key="2">
    <citation type="submission" date="2025-09" db="UniProtKB">
        <authorList>
            <consortium name="Ensembl"/>
        </authorList>
    </citation>
    <scope>IDENTIFICATION</scope>
</reference>
<evidence type="ECO:0000259" key="20">
    <source>
        <dbReference type="PROSITE" id="PS50051"/>
    </source>
</evidence>
<dbReference type="GO" id="GO:0006270">
    <property type="term" value="P:DNA replication initiation"/>
    <property type="evidence" value="ECO:0007669"/>
    <property type="project" value="InterPro"/>
</dbReference>
<comment type="subcellular location">
    <subcellularLocation>
        <location evidence="2">Chromosome</location>
    </subcellularLocation>
    <subcellularLocation>
        <location evidence="1 19">Nucleus</location>
    </subcellularLocation>
</comment>
<dbReference type="GO" id="GO:0005694">
    <property type="term" value="C:chromosome"/>
    <property type="evidence" value="ECO:0007669"/>
    <property type="project" value="UniProtKB-SubCell"/>
</dbReference>
<dbReference type="SMART" id="SM00382">
    <property type="entry name" value="AAA"/>
    <property type="match status" value="1"/>
</dbReference>
<dbReference type="CTD" id="4176"/>
<keyword evidence="12 18" id="KW-0238">DNA-binding</keyword>
<dbReference type="RefSeq" id="XP_011799273.1">
    <property type="nucleotide sequence ID" value="XM_011943883.1"/>
</dbReference>
<dbReference type="GeneID" id="105513079"/>
<keyword evidence="13 19" id="KW-0539">Nucleus</keyword>
<gene>
    <name evidence="19" type="primary">MCM7</name>
</gene>